<sequence>MEDRLPETSAACFFIGNFKLFHMVYPSAKGFAIKPGFY</sequence>
<proteinExistence type="predicted"/>
<name>U5L7B8_9BACI</name>
<keyword evidence="2" id="KW-1185">Reference proteome</keyword>
<dbReference type="PATRIC" id="fig|1367477.3.peg.1212"/>
<evidence type="ECO:0000313" key="1">
    <source>
        <dbReference type="EMBL" id="AGX03228.1"/>
    </source>
</evidence>
<protein>
    <submittedName>
        <fullName evidence="1">Uncharacterized protein</fullName>
    </submittedName>
</protein>
<dbReference type="STRING" id="1367477.N288_06475"/>
<reference evidence="1 2" key="1">
    <citation type="submission" date="2013-07" db="EMBL/GenBank/DDBJ databases">
        <title>Complete genome sequence of Bacillus infantis NRRL B-14911 that has potential to induce cardiac disease by antigenic mimicry.</title>
        <authorList>
            <person name="Massilamany C."/>
            <person name="Smith T.P.L."/>
            <person name="Loy J.D."/>
            <person name="Barletta R."/>
            <person name="Reddy J."/>
        </authorList>
    </citation>
    <scope>NUCLEOTIDE SEQUENCE [LARGE SCALE GENOMIC DNA]</scope>
    <source>
        <strain evidence="1 2">NRRL B-14911</strain>
    </source>
</reference>
<organism evidence="1 2">
    <name type="scientific">Bacillus infantis NRRL B-14911</name>
    <dbReference type="NCBI Taxonomy" id="1367477"/>
    <lineage>
        <taxon>Bacteria</taxon>
        <taxon>Bacillati</taxon>
        <taxon>Bacillota</taxon>
        <taxon>Bacilli</taxon>
        <taxon>Bacillales</taxon>
        <taxon>Bacillaceae</taxon>
        <taxon>Bacillus</taxon>
    </lineage>
</organism>
<dbReference type="EMBL" id="CP006643">
    <property type="protein sequence ID" value="AGX03228.1"/>
    <property type="molecule type" value="Genomic_DNA"/>
</dbReference>
<dbReference type="AlphaFoldDB" id="U5L7B8"/>
<accession>U5L7B8</accession>
<dbReference type="KEGG" id="bif:N288_06475"/>
<evidence type="ECO:0000313" key="2">
    <source>
        <dbReference type="Proteomes" id="UP000017805"/>
    </source>
</evidence>
<dbReference type="HOGENOM" id="CLU_3324475_0_0_9"/>
<dbReference type="Proteomes" id="UP000017805">
    <property type="component" value="Chromosome"/>
</dbReference>
<gene>
    <name evidence="1" type="ORF">N288_06475</name>
</gene>